<dbReference type="AlphaFoldDB" id="A0A916WY60"/>
<comment type="caution">
    <text evidence="1">The sequence shown here is derived from an EMBL/GenBank/DDBJ whole genome shotgun (WGS) entry which is preliminary data.</text>
</comment>
<organism evidence="1 2">
    <name type="scientific">Sphingomonas metalli</name>
    <dbReference type="NCBI Taxonomy" id="1779358"/>
    <lineage>
        <taxon>Bacteria</taxon>
        <taxon>Pseudomonadati</taxon>
        <taxon>Pseudomonadota</taxon>
        <taxon>Alphaproteobacteria</taxon>
        <taxon>Sphingomonadales</taxon>
        <taxon>Sphingomonadaceae</taxon>
        <taxon>Sphingomonas</taxon>
    </lineage>
</organism>
<reference evidence="1" key="2">
    <citation type="submission" date="2020-09" db="EMBL/GenBank/DDBJ databases">
        <authorList>
            <person name="Sun Q."/>
            <person name="Zhou Y."/>
        </authorList>
    </citation>
    <scope>NUCLEOTIDE SEQUENCE</scope>
    <source>
        <strain evidence="1">CGMCC 1.15330</strain>
    </source>
</reference>
<evidence type="ECO:0000313" key="2">
    <source>
        <dbReference type="Proteomes" id="UP000623067"/>
    </source>
</evidence>
<keyword evidence="2" id="KW-1185">Reference proteome</keyword>
<reference evidence="1" key="1">
    <citation type="journal article" date="2014" name="Int. J. Syst. Evol. Microbiol.">
        <title>Complete genome sequence of Corynebacterium casei LMG S-19264T (=DSM 44701T), isolated from a smear-ripened cheese.</title>
        <authorList>
            <consortium name="US DOE Joint Genome Institute (JGI-PGF)"/>
            <person name="Walter F."/>
            <person name="Albersmeier A."/>
            <person name="Kalinowski J."/>
            <person name="Ruckert C."/>
        </authorList>
    </citation>
    <scope>NUCLEOTIDE SEQUENCE</scope>
    <source>
        <strain evidence="1">CGMCC 1.15330</strain>
    </source>
</reference>
<dbReference type="Proteomes" id="UP000623067">
    <property type="component" value="Unassembled WGS sequence"/>
</dbReference>
<evidence type="ECO:0000313" key="1">
    <source>
        <dbReference type="EMBL" id="GGB43008.1"/>
    </source>
</evidence>
<proteinExistence type="predicted"/>
<dbReference type="EMBL" id="BMIH01000007">
    <property type="protein sequence ID" value="GGB43008.1"/>
    <property type="molecule type" value="Genomic_DNA"/>
</dbReference>
<name>A0A916WY60_9SPHN</name>
<gene>
    <name evidence="1" type="ORF">GCM10011380_35620</name>
</gene>
<accession>A0A916WY60</accession>
<protein>
    <submittedName>
        <fullName evidence="1">Uncharacterized protein</fullName>
    </submittedName>
</protein>
<sequence length="105" mass="11219">MREALAGAEEALRNAATARDITGAKVLGAIDAVAQAEIEVEKGRLAFEARLAEVGLDETAYELGCVDIRQIAAHAERIRAYRNDVAIAEAQPYSRSSHHTGSGRS</sequence>